<feature type="region of interest" description="Disordered" evidence="1">
    <location>
        <begin position="66"/>
        <end position="88"/>
    </location>
</feature>
<feature type="compositionally biased region" description="Basic and acidic residues" evidence="1">
    <location>
        <begin position="24"/>
        <end position="45"/>
    </location>
</feature>
<evidence type="ECO:0000313" key="3">
    <source>
        <dbReference type="Proteomes" id="UP000619355"/>
    </source>
</evidence>
<evidence type="ECO:0000313" key="2">
    <source>
        <dbReference type="EMBL" id="GHG58561.1"/>
    </source>
</evidence>
<sequence length="88" mass="9090">MNGVRTPRWSAARTPGSGGAVCPPRERAAGPRSGRADHGGHRERAGPLLVPVPVPVVAVVRPEVPRRGHRIGDPLPRSVSVAVTGAPS</sequence>
<reference evidence="3" key="1">
    <citation type="journal article" date="2019" name="Int. J. Syst. Evol. Microbiol.">
        <title>The Global Catalogue of Microorganisms (GCM) 10K type strain sequencing project: providing services to taxonomists for standard genome sequencing and annotation.</title>
        <authorList>
            <consortium name="The Broad Institute Genomics Platform"/>
            <consortium name="The Broad Institute Genome Sequencing Center for Infectious Disease"/>
            <person name="Wu L."/>
            <person name="Ma J."/>
        </authorList>
    </citation>
    <scope>NUCLEOTIDE SEQUENCE [LARGE SCALE GENOMIC DNA]</scope>
    <source>
        <strain evidence="3">JCM 4253</strain>
    </source>
</reference>
<comment type="caution">
    <text evidence="2">The sequence shown here is derived from an EMBL/GenBank/DDBJ whole genome shotgun (WGS) entry which is preliminary data.</text>
</comment>
<name>A0A919EY07_9ACTN</name>
<organism evidence="2 3">
    <name type="scientific">Streptomyces capoamus</name>
    <dbReference type="NCBI Taxonomy" id="68183"/>
    <lineage>
        <taxon>Bacteria</taxon>
        <taxon>Bacillati</taxon>
        <taxon>Actinomycetota</taxon>
        <taxon>Actinomycetes</taxon>
        <taxon>Kitasatosporales</taxon>
        <taxon>Streptomycetaceae</taxon>
        <taxon>Streptomyces</taxon>
    </lineage>
</organism>
<accession>A0A919EY07</accession>
<keyword evidence="3" id="KW-1185">Reference proteome</keyword>
<gene>
    <name evidence="2" type="ORF">GCM10018980_45930</name>
</gene>
<proteinExistence type="predicted"/>
<dbReference type="EMBL" id="BNBF01000014">
    <property type="protein sequence ID" value="GHG58561.1"/>
    <property type="molecule type" value="Genomic_DNA"/>
</dbReference>
<dbReference type="Proteomes" id="UP000619355">
    <property type="component" value="Unassembled WGS sequence"/>
</dbReference>
<feature type="region of interest" description="Disordered" evidence="1">
    <location>
        <begin position="1"/>
        <end position="47"/>
    </location>
</feature>
<dbReference type="AlphaFoldDB" id="A0A919EY07"/>
<evidence type="ECO:0000256" key="1">
    <source>
        <dbReference type="SAM" id="MobiDB-lite"/>
    </source>
</evidence>
<protein>
    <submittedName>
        <fullName evidence="2">Uncharacterized protein</fullName>
    </submittedName>
</protein>